<dbReference type="Proteomes" id="UP000011885">
    <property type="component" value="Unassembled WGS sequence"/>
</dbReference>
<dbReference type="PANTHER" id="PTHR48069:SF3">
    <property type="entry name" value="DIHYDROFOLATE REDUCTASE"/>
    <property type="match status" value="1"/>
</dbReference>
<dbReference type="GO" id="GO:0046655">
    <property type="term" value="P:folic acid metabolic process"/>
    <property type="evidence" value="ECO:0007669"/>
    <property type="project" value="TreeGrafter"/>
</dbReference>
<dbReference type="GO" id="GO:0046452">
    <property type="term" value="P:dihydrofolate metabolic process"/>
    <property type="evidence" value="ECO:0007669"/>
    <property type="project" value="TreeGrafter"/>
</dbReference>
<dbReference type="EMBL" id="ANOH01000169">
    <property type="protein sequence ID" value="EMI56142.1"/>
    <property type="molecule type" value="Genomic_DNA"/>
</dbReference>
<name>M5U3W5_9BACT</name>
<dbReference type="RefSeq" id="WP_008678172.1">
    <property type="nucleotide sequence ID" value="NZ_ANOH01000169.1"/>
</dbReference>
<evidence type="ECO:0000256" key="9">
    <source>
        <dbReference type="RuleBase" id="RU004474"/>
    </source>
</evidence>
<dbReference type="GO" id="GO:0004146">
    <property type="term" value="F:dihydrofolate reductase activity"/>
    <property type="evidence" value="ECO:0007669"/>
    <property type="project" value="UniProtKB-EC"/>
</dbReference>
<dbReference type="InterPro" id="IPR017925">
    <property type="entry name" value="DHFR_CS"/>
</dbReference>
<evidence type="ECO:0000256" key="4">
    <source>
        <dbReference type="ARBA" id="ARBA00022563"/>
    </source>
</evidence>
<dbReference type="Gene3D" id="3.40.430.10">
    <property type="entry name" value="Dihydrofolate Reductase, subunit A"/>
    <property type="match status" value="1"/>
</dbReference>
<dbReference type="GO" id="GO:0005829">
    <property type="term" value="C:cytosol"/>
    <property type="evidence" value="ECO:0007669"/>
    <property type="project" value="TreeGrafter"/>
</dbReference>
<evidence type="ECO:0000256" key="3">
    <source>
        <dbReference type="ARBA" id="ARBA00012856"/>
    </source>
</evidence>
<feature type="domain" description="DHFR" evidence="10">
    <location>
        <begin position="1"/>
        <end position="157"/>
    </location>
</feature>
<dbReference type="CDD" id="cd00209">
    <property type="entry name" value="DHFR"/>
    <property type="match status" value="1"/>
</dbReference>
<proteinExistence type="inferred from homology"/>
<dbReference type="GO" id="GO:0050661">
    <property type="term" value="F:NADP binding"/>
    <property type="evidence" value="ECO:0007669"/>
    <property type="project" value="InterPro"/>
</dbReference>
<dbReference type="GO" id="GO:0006730">
    <property type="term" value="P:one-carbon metabolic process"/>
    <property type="evidence" value="ECO:0007669"/>
    <property type="project" value="UniProtKB-KW"/>
</dbReference>
<dbReference type="AlphaFoldDB" id="M5U3W5"/>
<dbReference type="UniPathway" id="UPA00077">
    <property type="reaction ID" value="UER00158"/>
</dbReference>
<comment type="pathway">
    <text evidence="1 8">Cofactor biosynthesis; tetrahydrofolate biosynthesis; 5,6,7,8-tetrahydrofolate from 7,8-dihydrofolate: step 1/1.</text>
</comment>
<dbReference type="PROSITE" id="PS00075">
    <property type="entry name" value="DHFR_1"/>
    <property type="match status" value="1"/>
</dbReference>
<evidence type="ECO:0000256" key="8">
    <source>
        <dbReference type="PIRNR" id="PIRNR000194"/>
    </source>
</evidence>
<dbReference type="PIRSF" id="PIRSF000194">
    <property type="entry name" value="DHFR"/>
    <property type="match status" value="1"/>
</dbReference>
<accession>M5U3W5</accession>
<evidence type="ECO:0000256" key="7">
    <source>
        <dbReference type="ARBA" id="ARBA00025067"/>
    </source>
</evidence>
<evidence type="ECO:0000313" key="11">
    <source>
        <dbReference type="EMBL" id="EMI56142.1"/>
    </source>
</evidence>
<dbReference type="GO" id="GO:0046654">
    <property type="term" value="P:tetrahydrofolate biosynthetic process"/>
    <property type="evidence" value="ECO:0007669"/>
    <property type="project" value="UniProtKB-UniPathway"/>
</dbReference>
<comment type="catalytic activity">
    <reaction evidence="8">
        <text>(6S)-5,6,7,8-tetrahydrofolate + NADP(+) = 7,8-dihydrofolate + NADPH + H(+)</text>
        <dbReference type="Rhea" id="RHEA:15009"/>
        <dbReference type="ChEBI" id="CHEBI:15378"/>
        <dbReference type="ChEBI" id="CHEBI:57451"/>
        <dbReference type="ChEBI" id="CHEBI:57453"/>
        <dbReference type="ChEBI" id="CHEBI:57783"/>
        <dbReference type="ChEBI" id="CHEBI:58349"/>
        <dbReference type="EC" id="1.5.1.3"/>
    </reaction>
</comment>
<dbReference type="PROSITE" id="PS51330">
    <property type="entry name" value="DHFR_2"/>
    <property type="match status" value="1"/>
</dbReference>
<keyword evidence="12" id="KW-1185">Reference proteome</keyword>
<dbReference type="EC" id="1.5.1.3" evidence="3 8"/>
<dbReference type="InterPro" id="IPR001796">
    <property type="entry name" value="DHFR_dom"/>
</dbReference>
<comment type="similarity">
    <text evidence="2 8 9">Belongs to the dihydrofolate reductase family.</text>
</comment>
<comment type="function">
    <text evidence="7 8">Key enzyme in folate metabolism. Catalyzes an essential reaction for de novo glycine and purine synthesis, and for DNA precursor synthesis.</text>
</comment>
<evidence type="ECO:0000256" key="2">
    <source>
        <dbReference type="ARBA" id="ARBA00009539"/>
    </source>
</evidence>
<evidence type="ECO:0000256" key="6">
    <source>
        <dbReference type="ARBA" id="ARBA00023002"/>
    </source>
</evidence>
<dbReference type="PRINTS" id="PR00070">
    <property type="entry name" value="DHFR"/>
</dbReference>
<dbReference type="PATRIC" id="fig|1263870.3.peg.2635"/>
<evidence type="ECO:0000256" key="1">
    <source>
        <dbReference type="ARBA" id="ARBA00004903"/>
    </source>
</evidence>
<organism evidence="11 12">
    <name type="scientific">Rhodopirellula sallentina SM41</name>
    <dbReference type="NCBI Taxonomy" id="1263870"/>
    <lineage>
        <taxon>Bacteria</taxon>
        <taxon>Pseudomonadati</taxon>
        <taxon>Planctomycetota</taxon>
        <taxon>Planctomycetia</taxon>
        <taxon>Pirellulales</taxon>
        <taxon>Pirellulaceae</taxon>
        <taxon>Rhodopirellula</taxon>
    </lineage>
</organism>
<dbReference type="Pfam" id="PF00186">
    <property type="entry name" value="DHFR_1"/>
    <property type="match status" value="1"/>
</dbReference>
<dbReference type="InterPro" id="IPR024072">
    <property type="entry name" value="DHFR-like_dom_sf"/>
</dbReference>
<dbReference type="PANTHER" id="PTHR48069">
    <property type="entry name" value="DIHYDROFOLATE REDUCTASE"/>
    <property type="match status" value="1"/>
</dbReference>
<keyword evidence="5 8" id="KW-0521">NADP</keyword>
<gene>
    <name evidence="11" type="ORF">RSSM_02477</name>
</gene>
<dbReference type="OrthoDB" id="9804315at2"/>
<evidence type="ECO:0000259" key="10">
    <source>
        <dbReference type="PROSITE" id="PS51330"/>
    </source>
</evidence>
<evidence type="ECO:0000256" key="5">
    <source>
        <dbReference type="ARBA" id="ARBA00022857"/>
    </source>
</evidence>
<protein>
    <recommendedName>
        <fullName evidence="3 8">Dihydrofolate reductase</fullName>
        <ecNumber evidence="3 8">1.5.1.3</ecNumber>
    </recommendedName>
</protein>
<sequence length="158" mass="18293">MLIAIVASTPEGVIGLDQSMPWRLSSDLRRFKKLTMGGTLLMGRKTFDSIGRPLPGRETWVLTRNPEWHIDGVKPVHSEDEILQAAERKDIYVVGGGEIYRQWLPRCEELWWTRVWAKVPGDTKVDLPLHEFQTVSQTSVPMTDKDDYPTDWMRMLRK</sequence>
<keyword evidence="6 8" id="KW-0560">Oxidoreductase</keyword>
<dbReference type="InterPro" id="IPR012259">
    <property type="entry name" value="DHFR"/>
</dbReference>
<reference evidence="11 12" key="1">
    <citation type="journal article" date="2013" name="Mar. Genomics">
        <title>Expression of sulfatases in Rhodopirellula baltica and the diversity of sulfatases in the genus Rhodopirellula.</title>
        <authorList>
            <person name="Wegner C.E."/>
            <person name="Richter-Heitmann T."/>
            <person name="Klindworth A."/>
            <person name="Klockow C."/>
            <person name="Richter M."/>
            <person name="Achstetter T."/>
            <person name="Glockner F.O."/>
            <person name="Harder J."/>
        </authorList>
    </citation>
    <scope>NUCLEOTIDE SEQUENCE [LARGE SCALE GENOMIC DNA]</scope>
    <source>
        <strain evidence="11 12">SM41</strain>
    </source>
</reference>
<comment type="caution">
    <text evidence="11">The sequence shown here is derived from an EMBL/GenBank/DDBJ whole genome shotgun (WGS) entry which is preliminary data.</text>
</comment>
<evidence type="ECO:0000313" key="12">
    <source>
        <dbReference type="Proteomes" id="UP000011885"/>
    </source>
</evidence>
<dbReference type="SUPFAM" id="SSF53597">
    <property type="entry name" value="Dihydrofolate reductase-like"/>
    <property type="match status" value="1"/>
</dbReference>
<keyword evidence="4 8" id="KW-0554">One-carbon metabolism</keyword>